<dbReference type="GO" id="GO:0005524">
    <property type="term" value="F:ATP binding"/>
    <property type="evidence" value="ECO:0007669"/>
    <property type="project" value="UniProtKB-KW"/>
</dbReference>
<dbReference type="Gene3D" id="3.30.450.20">
    <property type="entry name" value="PAS domain"/>
    <property type="match status" value="2"/>
</dbReference>
<keyword evidence="5" id="KW-0597">Phosphoprotein</keyword>
<keyword evidence="17" id="KW-1185">Reference proteome</keyword>
<dbReference type="InterPro" id="IPR033463">
    <property type="entry name" value="sCache_3"/>
</dbReference>
<keyword evidence="12" id="KW-0902">Two-component regulatory system</keyword>
<feature type="transmembrane region" description="Helical" evidence="14">
    <location>
        <begin position="12"/>
        <end position="31"/>
    </location>
</feature>
<dbReference type="SUPFAM" id="SSF103190">
    <property type="entry name" value="Sensory domain-like"/>
    <property type="match status" value="1"/>
</dbReference>
<dbReference type="RefSeq" id="WP_052357480.1">
    <property type="nucleotide sequence ID" value="NZ_CP083237.1"/>
</dbReference>
<evidence type="ECO:0000256" key="6">
    <source>
        <dbReference type="ARBA" id="ARBA00022679"/>
    </source>
</evidence>
<dbReference type="InterPro" id="IPR003594">
    <property type="entry name" value="HATPase_dom"/>
</dbReference>
<keyword evidence="11 14" id="KW-1133">Transmembrane helix</keyword>
<feature type="domain" description="Histidine kinase" evidence="15">
    <location>
        <begin position="347"/>
        <end position="551"/>
    </location>
</feature>
<keyword evidence="8" id="KW-0547">Nucleotide-binding</keyword>
<evidence type="ECO:0000313" key="17">
    <source>
        <dbReference type="Proteomes" id="UP000183413"/>
    </source>
</evidence>
<dbReference type="Pfam" id="PF14689">
    <property type="entry name" value="SPOB_a"/>
    <property type="match status" value="1"/>
</dbReference>
<dbReference type="SUPFAM" id="SSF55874">
    <property type="entry name" value="ATPase domain of HSP90 chaperone/DNA topoisomerase II/histidine kinase"/>
    <property type="match status" value="1"/>
</dbReference>
<organism evidence="16 17">
    <name type="scientific">Actinomadura madurae</name>
    <dbReference type="NCBI Taxonomy" id="1993"/>
    <lineage>
        <taxon>Bacteria</taxon>
        <taxon>Bacillati</taxon>
        <taxon>Actinomycetota</taxon>
        <taxon>Actinomycetes</taxon>
        <taxon>Streptosporangiales</taxon>
        <taxon>Thermomonosporaceae</taxon>
        <taxon>Actinomadura</taxon>
    </lineage>
</organism>
<evidence type="ECO:0000256" key="1">
    <source>
        <dbReference type="ARBA" id="ARBA00000085"/>
    </source>
</evidence>
<keyword evidence="7 14" id="KW-0812">Transmembrane</keyword>
<accession>A0A1I5HDM4</accession>
<dbReference type="Gene3D" id="1.10.287.130">
    <property type="match status" value="1"/>
</dbReference>
<evidence type="ECO:0000256" key="3">
    <source>
        <dbReference type="ARBA" id="ARBA00012438"/>
    </source>
</evidence>
<evidence type="ECO:0000259" key="15">
    <source>
        <dbReference type="PROSITE" id="PS50109"/>
    </source>
</evidence>
<dbReference type="PROSITE" id="PS50109">
    <property type="entry name" value="HIS_KIN"/>
    <property type="match status" value="1"/>
</dbReference>
<dbReference type="Pfam" id="PF02518">
    <property type="entry name" value="HATPase_c"/>
    <property type="match status" value="1"/>
</dbReference>
<evidence type="ECO:0000256" key="8">
    <source>
        <dbReference type="ARBA" id="ARBA00022741"/>
    </source>
</evidence>
<dbReference type="GeneID" id="99648129"/>
<dbReference type="SUPFAM" id="SSF55785">
    <property type="entry name" value="PYP-like sensor domain (PAS domain)"/>
    <property type="match status" value="1"/>
</dbReference>
<dbReference type="InterPro" id="IPR039506">
    <property type="entry name" value="SPOB_a"/>
</dbReference>
<keyword evidence="6" id="KW-0808">Transferase</keyword>
<proteinExistence type="predicted"/>
<keyword evidence="4" id="KW-1003">Cell membrane</keyword>
<evidence type="ECO:0000256" key="11">
    <source>
        <dbReference type="ARBA" id="ARBA00022989"/>
    </source>
</evidence>
<dbReference type="eggNOG" id="COG3290">
    <property type="taxonomic scope" value="Bacteria"/>
</dbReference>
<keyword evidence="13 14" id="KW-0472">Membrane</keyword>
<evidence type="ECO:0000256" key="5">
    <source>
        <dbReference type="ARBA" id="ARBA00022553"/>
    </source>
</evidence>
<comment type="catalytic activity">
    <reaction evidence="1">
        <text>ATP + protein L-histidine = ADP + protein N-phospho-L-histidine.</text>
        <dbReference type="EC" id="2.7.13.3"/>
    </reaction>
</comment>
<dbReference type="EC" id="2.7.13.3" evidence="3"/>
<dbReference type="InterPro" id="IPR029151">
    <property type="entry name" value="Sensor-like_sf"/>
</dbReference>
<name>A0A1I5HDM4_9ACTN</name>
<dbReference type="PANTHER" id="PTHR45436">
    <property type="entry name" value="SENSOR HISTIDINE KINASE YKOH"/>
    <property type="match status" value="1"/>
</dbReference>
<evidence type="ECO:0000256" key="13">
    <source>
        <dbReference type="ARBA" id="ARBA00023136"/>
    </source>
</evidence>
<dbReference type="InterPro" id="IPR016120">
    <property type="entry name" value="Sig_transdc_His_kin_SpoOB"/>
</dbReference>
<dbReference type="Proteomes" id="UP000183413">
    <property type="component" value="Unassembled WGS sequence"/>
</dbReference>
<dbReference type="InterPro" id="IPR035965">
    <property type="entry name" value="PAS-like_dom_sf"/>
</dbReference>
<protein>
    <recommendedName>
        <fullName evidence="3">histidine kinase</fullName>
        <ecNumber evidence="3">2.7.13.3</ecNumber>
    </recommendedName>
</protein>
<comment type="subcellular location">
    <subcellularLocation>
        <location evidence="2">Cell membrane</location>
        <topology evidence="2">Multi-pass membrane protein</topology>
    </subcellularLocation>
</comment>
<dbReference type="PANTHER" id="PTHR45436:SF5">
    <property type="entry name" value="SENSOR HISTIDINE KINASE TRCS"/>
    <property type="match status" value="1"/>
</dbReference>
<reference evidence="16 17" key="1">
    <citation type="submission" date="2016-10" db="EMBL/GenBank/DDBJ databases">
        <authorList>
            <person name="de Groot N.N."/>
        </authorList>
    </citation>
    <scope>NUCLEOTIDE SEQUENCE [LARGE SCALE GENOMIC DNA]</scope>
    <source>
        <strain evidence="16 17">DSM 43067</strain>
    </source>
</reference>
<gene>
    <name evidence="16" type="ORF">SAMN04489713_106165</name>
</gene>
<evidence type="ECO:0000256" key="14">
    <source>
        <dbReference type="SAM" id="Phobius"/>
    </source>
</evidence>
<dbReference type="OrthoDB" id="9792686at2"/>
<dbReference type="SMART" id="SM00387">
    <property type="entry name" value="HATPase_c"/>
    <property type="match status" value="1"/>
</dbReference>
<dbReference type="GO" id="GO:0005886">
    <property type="term" value="C:plasma membrane"/>
    <property type="evidence" value="ECO:0007669"/>
    <property type="project" value="UniProtKB-SubCell"/>
</dbReference>
<dbReference type="InterPro" id="IPR050428">
    <property type="entry name" value="TCS_sensor_his_kinase"/>
</dbReference>
<dbReference type="SUPFAM" id="SSF55890">
    <property type="entry name" value="Sporulation response regulatory protein Spo0B"/>
    <property type="match status" value="1"/>
</dbReference>
<evidence type="ECO:0000256" key="4">
    <source>
        <dbReference type="ARBA" id="ARBA00022475"/>
    </source>
</evidence>
<dbReference type="Gene3D" id="3.30.565.10">
    <property type="entry name" value="Histidine kinase-like ATPase, C-terminal domain"/>
    <property type="match status" value="1"/>
</dbReference>
<evidence type="ECO:0000256" key="9">
    <source>
        <dbReference type="ARBA" id="ARBA00022777"/>
    </source>
</evidence>
<evidence type="ECO:0000256" key="2">
    <source>
        <dbReference type="ARBA" id="ARBA00004651"/>
    </source>
</evidence>
<dbReference type="InterPro" id="IPR005467">
    <property type="entry name" value="His_kinase_dom"/>
</dbReference>
<evidence type="ECO:0000256" key="12">
    <source>
        <dbReference type="ARBA" id="ARBA00023012"/>
    </source>
</evidence>
<evidence type="ECO:0000256" key="10">
    <source>
        <dbReference type="ARBA" id="ARBA00022840"/>
    </source>
</evidence>
<dbReference type="InParanoid" id="A0A1I5HDM4"/>
<sequence length="557" mass="59024">MSVRPRITFARQVLILQVGVVVVVAVLGYGLTGWMLDGRLRDQYGQRALTVARTVAVDPEIRDAVAAATPGRPVQGGAVQDGAVQDGLVQDRAERIRVRTGALFVVVTDSRGIRLSHPNPRELGRHVSTDPSDALAGREVVRVERGTLGLSARGKVPLYGRDGRILGEVSVGFDARAIDRELGHVLREMSLFVAGSVLLGVLASVAIGRRLKRQTLGLEPYELVELVHEREAVLHGVGEGVVAVDSGGRTAVCNDEAARLLGVTPERGAPAGDLAPEGALRDVLTGRREATNLFVTAGERVLVVNRREVRRHRRDLGAVITLRDRTDLETLARELDSVSTLFDALRAQRHEYANRLHTLSGLLQLGHSEEAADYIGALMEDAARRAPAPDNLPDPLSDPYLRAFLSAKAAVAAEKGVRLDIGAASYVPGRVADPLDVTTVVGNLVDNAVEAARLGRRRPARVEIELLGDGRDLHVTVTDSGDGLADGLREAVFDDGVSTRDPAAGRSRGLGLGLARRTARARDGDVTFVDAGSAGPGGGGAVAVARLPGVLGAEAVR</sequence>
<dbReference type="InterPro" id="IPR036890">
    <property type="entry name" value="HATPase_C_sf"/>
</dbReference>
<dbReference type="Pfam" id="PF17203">
    <property type="entry name" value="sCache_3_2"/>
    <property type="match status" value="1"/>
</dbReference>
<keyword evidence="10" id="KW-0067">ATP-binding</keyword>
<dbReference type="GO" id="GO:0000155">
    <property type="term" value="F:phosphorelay sensor kinase activity"/>
    <property type="evidence" value="ECO:0007669"/>
    <property type="project" value="InterPro"/>
</dbReference>
<dbReference type="AlphaFoldDB" id="A0A1I5HDM4"/>
<dbReference type="EMBL" id="FOVH01000006">
    <property type="protein sequence ID" value="SFO46362.1"/>
    <property type="molecule type" value="Genomic_DNA"/>
</dbReference>
<evidence type="ECO:0000313" key="16">
    <source>
        <dbReference type="EMBL" id="SFO46362.1"/>
    </source>
</evidence>
<evidence type="ECO:0000256" key="7">
    <source>
        <dbReference type="ARBA" id="ARBA00022692"/>
    </source>
</evidence>
<dbReference type="STRING" id="1993.SAMN04489713_106165"/>
<keyword evidence="9 16" id="KW-0418">Kinase</keyword>